<dbReference type="GO" id="GO:0003724">
    <property type="term" value="F:RNA helicase activity"/>
    <property type="evidence" value="ECO:0007669"/>
    <property type="project" value="UniProtKB-EC"/>
</dbReference>
<dbReference type="AlphaFoldDB" id="A0A9K3Q1K8"/>
<dbReference type="EMBL" id="JAGRRH010000007">
    <property type="protein sequence ID" value="KAG7367573.1"/>
    <property type="molecule type" value="Genomic_DNA"/>
</dbReference>
<evidence type="ECO:0000256" key="5">
    <source>
        <dbReference type="ARBA" id="ARBA00022840"/>
    </source>
</evidence>
<feature type="region of interest" description="Disordered" evidence="9">
    <location>
        <begin position="580"/>
        <end position="619"/>
    </location>
</feature>
<dbReference type="Pfam" id="PF00270">
    <property type="entry name" value="DEAD"/>
    <property type="match status" value="1"/>
</dbReference>
<evidence type="ECO:0000313" key="13">
    <source>
        <dbReference type="Proteomes" id="UP000693970"/>
    </source>
</evidence>
<gene>
    <name evidence="12" type="ORF">IV203_030244</name>
</gene>
<dbReference type="InterPro" id="IPR011545">
    <property type="entry name" value="DEAD/DEAH_box_helicase_dom"/>
</dbReference>
<dbReference type="PROSITE" id="PS51194">
    <property type="entry name" value="HELICASE_CTER"/>
    <property type="match status" value="1"/>
</dbReference>
<dbReference type="PROSITE" id="PS00039">
    <property type="entry name" value="DEAD_ATP_HELICASE"/>
    <property type="match status" value="1"/>
</dbReference>
<keyword evidence="2 8" id="KW-0547">Nucleotide-binding</keyword>
<dbReference type="InterPro" id="IPR000629">
    <property type="entry name" value="RNA-helicase_DEAD-box_CS"/>
</dbReference>
<sequence>MQNGTKYVPPHLRNSQSSGGNDSGPRSTSGGGGRGSGGGGGYNDRRAPSYDNRRGGGYGGRGGGGGPRDSYNGGGGGDNHKPRTTNSRWSNVDSAGGEVGGGGGGYGDDRRGSYRGGGGGGGGGYDRRGSSYARRNERGFHGDLNPDKRTEQALFGGGDKQTTGINFDNYDKIPVEVSGNDCPDPIDEYSPETIGEDLFRNTQLCGYTRPTPVQKYSCPIGSAGRDLMACAQTGSGKTAGFLFPIIMAMVKNGGRDPPDNSRRRVYPEALIMAPTRELAQQIHDEARRFTYCTGIASVVIYGGAEVRDQLRQIERGCDLLVATPGRLVDMIERGRIGMENVRFLVLDEADRMLDMGFEPQIRRIVEECNMPQGDDRQTMMFSATFPPNIQRLASDFLRDYIFLTVGRVGSASKDVAQIAEYVEEKDKVDTLMRFLLTIEEGLILIFVETKRSCDYIEDVLCQRGFPACSIHGDKSQREREDALRTFKRGVTPVMVATDVASRGLDIPNVTQVINFDLPTNIDDYVHRIGRTGRAGNTGSALSFVNEKNSGVIRELRDLLDENDQEVPAWLNQMCQYTGGRGGGGGGGRRGRGGGSSFGGRDYRTNNNRGGGGGGGSRNNGYGGGGGNSYGGGGGYCGYDGGGYSGGGGNFGGAW</sequence>
<proteinExistence type="inferred from homology"/>
<dbReference type="GO" id="GO:0003723">
    <property type="term" value="F:RNA binding"/>
    <property type="evidence" value="ECO:0007669"/>
    <property type="project" value="UniProtKB-KW"/>
</dbReference>
<evidence type="ECO:0000259" key="10">
    <source>
        <dbReference type="PROSITE" id="PS51192"/>
    </source>
</evidence>
<dbReference type="FunFam" id="3.40.50.300:FF:000008">
    <property type="entry name" value="ATP-dependent RNA helicase RhlB"/>
    <property type="match status" value="1"/>
</dbReference>
<dbReference type="InterPro" id="IPR001650">
    <property type="entry name" value="Helicase_C-like"/>
</dbReference>
<dbReference type="Pfam" id="PF00271">
    <property type="entry name" value="Helicase_C"/>
    <property type="match status" value="1"/>
</dbReference>
<name>A0A9K3Q1K8_9STRA</name>
<dbReference type="Proteomes" id="UP000693970">
    <property type="component" value="Unassembled WGS sequence"/>
</dbReference>
<evidence type="ECO:0000256" key="8">
    <source>
        <dbReference type="RuleBase" id="RU000492"/>
    </source>
</evidence>
<comment type="catalytic activity">
    <reaction evidence="7">
        <text>ATP + H2O = ADP + phosphate + H(+)</text>
        <dbReference type="Rhea" id="RHEA:13065"/>
        <dbReference type="ChEBI" id="CHEBI:15377"/>
        <dbReference type="ChEBI" id="CHEBI:15378"/>
        <dbReference type="ChEBI" id="CHEBI:30616"/>
        <dbReference type="ChEBI" id="CHEBI:43474"/>
        <dbReference type="ChEBI" id="CHEBI:456216"/>
        <dbReference type="EC" id="3.6.4.13"/>
    </reaction>
</comment>
<feature type="compositionally biased region" description="Gly residues" evidence="9">
    <location>
        <begin position="29"/>
        <end position="42"/>
    </location>
</feature>
<feature type="compositionally biased region" description="Gly residues" evidence="9">
    <location>
        <begin position="580"/>
        <end position="597"/>
    </location>
</feature>
<dbReference type="SMART" id="SM00490">
    <property type="entry name" value="HELICc"/>
    <property type="match status" value="1"/>
</dbReference>
<dbReference type="GO" id="GO:0005524">
    <property type="term" value="F:ATP binding"/>
    <property type="evidence" value="ECO:0007669"/>
    <property type="project" value="UniProtKB-KW"/>
</dbReference>
<dbReference type="SMART" id="SM00487">
    <property type="entry name" value="DEXDc"/>
    <property type="match status" value="1"/>
</dbReference>
<dbReference type="PROSITE" id="PS51192">
    <property type="entry name" value="HELICASE_ATP_BIND_1"/>
    <property type="match status" value="1"/>
</dbReference>
<keyword evidence="4 8" id="KW-0347">Helicase</keyword>
<dbReference type="OrthoDB" id="196131at2759"/>
<protein>
    <recommendedName>
        <fullName evidence="1">RNA helicase</fullName>
        <ecNumber evidence="1">3.6.4.13</ecNumber>
    </recommendedName>
</protein>
<evidence type="ECO:0000256" key="7">
    <source>
        <dbReference type="ARBA" id="ARBA00047984"/>
    </source>
</evidence>
<dbReference type="PANTHER" id="PTHR47958">
    <property type="entry name" value="ATP-DEPENDENT RNA HELICASE DBP3"/>
    <property type="match status" value="1"/>
</dbReference>
<dbReference type="FunFam" id="3.40.50.300:FF:000397">
    <property type="entry name" value="Probable ATP-dependent RNA helicase DDX4"/>
    <property type="match status" value="1"/>
</dbReference>
<evidence type="ECO:0000256" key="1">
    <source>
        <dbReference type="ARBA" id="ARBA00012552"/>
    </source>
</evidence>
<feature type="domain" description="Helicase C-terminal" evidence="11">
    <location>
        <begin position="430"/>
        <end position="574"/>
    </location>
</feature>
<feature type="compositionally biased region" description="Gly residues" evidence="9">
    <location>
        <begin position="608"/>
        <end position="619"/>
    </location>
</feature>
<keyword evidence="13" id="KW-1185">Reference proteome</keyword>
<evidence type="ECO:0000256" key="2">
    <source>
        <dbReference type="ARBA" id="ARBA00022741"/>
    </source>
</evidence>
<reference evidence="12" key="2">
    <citation type="submission" date="2021-04" db="EMBL/GenBank/DDBJ databases">
        <authorList>
            <person name="Podell S."/>
        </authorList>
    </citation>
    <scope>NUCLEOTIDE SEQUENCE</scope>
    <source>
        <strain evidence="12">Hildebrandi</strain>
    </source>
</reference>
<keyword evidence="6" id="KW-0694">RNA-binding</keyword>
<dbReference type="EC" id="3.6.4.13" evidence="1"/>
<feature type="compositionally biased region" description="Basic and acidic residues" evidence="9">
    <location>
        <begin position="43"/>
        <end position="54"/>
    </location>
</feature>
<keyword evidence="3 8" id="KW-0378">Hydrolase</keyword>
<keyword evidence="5 8" id="KW-0067">ATP-binding</keyword>
<evidence type="ECO:0000256" key="6">
    <source>
        <dbReference type="ARBA" id="ARBA00022884"/>
    </source>
</evidence>
<feature type="compositionally biased region" description="Gly residues" evidence="9">
    <location>
        <begin position="55"/>
        <end position="77"/>
    </location>
</feature>
<dbReference type="CDD" id="cd18787">
    <property type="entry name" value="SF2_C_DEAD"/>
    <property type="match status" value="1"/>
</dbReference>
<accession>A0A9K3Q1K8</accession>
<dbReference type="InterPro" id="IPR044763">
    <property type="entry name" value="Ded1/Dbp1_DEADc"/>
</dbReference>
<reference evidence="12" key="1">
    <citation type="journal article" date="2021" name="Sci. Rep.">
        <title>Diploid genomic architecture of Nitzschia inconspicua, an elite biomass production diatom.</title>
        <authorList>
            <person name="Oliver A."/>
            <person name="Podell S."/>
            <person name="Pinowska A."/>
            <person name="Traller J.C."/>
            <person name="Smith S.R."/>
            <person name="McClure R."/>
            <person name="Beliaev A."/>
            <person name="Bohutskyi P."/>
            <person name="Hill E.A."/>
            <person name="Rabines A."/>
            <person name="Zheng H."/>
            <person name="Allen L.Z."/>
            <person name="Kuo A."/>
            <person name="Grigoriev I.V."/>
            <person name="Allen A.E."/>
            <person name="Hazlebeck D."/>
            <person name="Allen E.E."/>
        </authorList>
    </citation>
    <scope>NUCLEOTIDE SEQUENCE</scope>
    <source>
        <strain evidence="12">Hildebrandi</strain>
    </source>
</reference>
<dbReference type="InterPro" id="IPR014001">
    <property type="entry name" value="Helicase_ATP-bd"/>
</dbReference>
<evidence type="ECO:0000256" key="3">
    <source>
        <dbReference type="ARBA" id="ARBA00022801"/>
    </source>
</evidence>
<feature type="compositionally biased region" description="Gly residues" evidence="9">
    <location>
        <begin position="114"/>
        <end position="124"/>
    </location>
</feature>
<evidence type="ECO:0000259" key="11">
    <source>
        <dbReference type="PROSITE" id="PS51194"/>
    </source>
</evidence>
<comment type="caution">
    <text evidence="12">The sequence shown here is derived from an EMBL/GenBank/DDBJ whole genome shotgun (WGS) entry which is preliminary data.</text>
</comment>
<evidence type="ECO:0000256" key="4">
    <source>
        <dbReference type="ARBA" id="ARBA00022806"/>
    </source>
</evidence>
<feature type="region of interest" description="Disordered" evidence="9">
    <location>
        <begin position="1"/>
        <end position="131"/>
    </location>
</feature>
<organism evidence="12 13">
    <name type="scientific">Nitzschia inconspicua</name>
    <dbReference type="NCBI Taxonomy" id="303405"/>
    <lineage>
        <taxon>Eukaryota</taxon>
        <taxon>Sar</taxon>
        <taxon>Stramenopiles</taxon>
        <taxon>Ochrophyta</taxon>
        <taxon>Bacillariophyta</taxon>
        <taxon>Bacillariophyceae</taxon>
        <taxon>Bacillariophycidae</taxon>
        <taxon>Bacillariales</taxon>
        <taxon>Bacillariaceae</taxon>
        <taxon>Nitzschia</taxon>
    </lineage>
</organism>
<evidence type="ECO:0000313" key="12">
    <source>
        <dbReference type="EMBL" id="KAG7367573.1"/>
    </source>
</evidence>
<feature type="domain" description="Helicase ATP-binding" evidence="10">
    <location>
        <begin position="218"/>
        <end position="403"/>
    </location>
</feature>
<evidence type="ECO:0000256" key="9">
    <source>
        <dbReference type="SAM" id="MobiDB-lite"/>
    </source>
</evidence>
<dbReference type="GO" id="GO:0016787">
    <property type="term" value="F:hydrolase activity"/>
    <property type="evidence" value="ECO:0007669"/>
    <property type="project" value="UniProtKB-KW"/>
</dbReference>
<dbReference type="CDD" id="cd17967">
    <property type="entry name" value="DEADc_DDX3_DDX4"/>
    <property type="match status" value="1"/>
</dbReference>
<comment type="similarity">
    <text evidence="8">Belongs to the DEAD box helicase family.</text>
</comment>
<feature type="compositionally biased region" description="Gly residues" evidence="9">
    <location>
        <begin position="97"/>
        <end position="106"/>
    </location>
</feature>